<protein>
    <submittedName>
        <fullName evidence="1">Uncharacterized protein</fullName>
    </submittedName>
</protein>
<reference evidence="1" key="1">
    <citation type="submission" date="2020-12" db="EMBL/GenBank/DDBJ databases">
        <authorList>
            <person name="Rodrigo-Torres L."/>
            <person name="Arahal R. D."/>
            <person name="Lucena T."/>
        </authorList>
    </citation>
    <scope>NUCLEOTIDE SEQUENCE</scope>
    <source>
        <strain evidence="1">CECT 9390</strain>
    </source>
</reference>
<dbReference type="AlphaFoldDB" id="A0A9N8MGH0"/>
<accession>A0A9N8MGH0</accession>
<keyword evidence="2" id="KW-1185">Reference proteome</keyword>
<gene>
    <name evidence="1" type="ORF">CHRY9390_01396</name>
</gene>
<name>A0A9N8MGH0_9FLAO</name>
<organism evidence="1 2">
    <name type="scientific">Chryseobacterium aquaeductus</name>
    <dbReference type="NCBI Taxonomy" id="2675056"/>
    <lineage>
        <taxon>Bacteria</taxon>
        <taxon>Pseudomonadati</taxon>
        <taxon>Bacteroidota</taxon>
        <taxon>Flavobacteriia</taxon>
        <taxon>Flavobacteriales</taxon>
        <taxon>Weeksellaceae</taxon>
        <taxon>Chryseobacterium group</taxon>
        <taxon>Chryseobacterium</taxon>
    </lineage>
</organism>
<dbReference type="Proteomes" id="UP000662618">
    <property type="component" value="Unassembled WGS sequence"/>
</dbReference>
<dbReference type="EMBL" id="CAJIMS010000001">
    <property type="protein sequence ID" value="CAD7805629.1"/>
    <property type="molecule type" value="Genomic_DNA"/>
</dbReference>
<comment type="caution">
    <text evidence="1">The sequence shown here is derived from an EMBL/GenBank/DDBJ whole genome shotgun (WGS) entry which is preliminary data.</text>
</comment>
<evidence type="ECO:0000313" key="2">
    <source>
        <dbReference type="Proteomes" id="UP000662618"/>
    </source>
</evidence>
<sequence>MIFGSFENNFKLNKAASLIFEIQFNLKAKFPSIILNPLNLLMV</sequence>
<evidence type="ECO:0000313" key="1">
    <source>
        <dbReference type="EMBL" id="CAD7805629.1"/>
    </source>
</evidence>
<proteinExistence type="predicted"/>